<feature type="coiled-coil region" evidence="6">
    <location>
        <begin position="894"/>
        <end position="1002"/>
    </location>
</feature>
<dbReference type="GO" id="GO:0008017">
    <property type="term" value="F:microtubule binding"/>
    <property type="evidence" value="ECO:0007669"/>
    <property type="project" value="InterPro"/>
</dbReference>
<feature type="coiled-coil region" evidence="6">
    <location>
        <begin position="821"/>
        <end position="858"/>
    </location>
</feature>
<dbReference type="InterPro" id="IPR019821">
    <property type="entry name" value="Kinesin_motor_CS"/>
</dbReference>
<keyword evidence="10" id="KW-1185">Reference proteome</keyword>
<dbReference type="OrthoDB" id="3176171at2759"/>
<feature type="domain" description="Kinesin motor" evidence="8">
    <location>
        <begin position="18"/>
        <end position="368"/>
    </location>
</feature>
<dbReference type="Proteomes" id="UP000693970">
    <property type="component" value="Unassembled WGS sequence"/>
</dbReference>
<proteinExistence type="inferred from homology"/>
<feature type="coiled-coil region" evidence="6">
    <location>
        <begin position="676"/>
        <end position="777"/>
    </location>
</feature>
<feature type="coiled-coil region" evidence="6">
    <location>
        <begin position="1519"/>
        <end position="1743"/>
    </location>
</feature>
<feature type="coiled-coil region" evidence="6">
    <location>
        <begin position="1189"/>
        <end position="1279"/>
    </location>
</feature>
<evidence type="ECO:0000256" key="2">
    <source>
        <dbReference type="ARBA" id="ARBA00022840"/>
    </source>
</evidence>
<dbReference type="GO" id="GO:0003777">
    <property type="term" value="F:microtubule motor activity"/>
    <property type="evidence" value="ECO:0007669"/>
    <property type="project" value="InterPro"/>
</dbReference>
<sequence>MSLTPMKESPSKKDESEGITVAIRMRPLNDNEENKERIWKVLPKYSSVTQTTRDGKPLSERVTGRTFFTFDKTFGEDTDNRKVYDSVAKGIVGSVVQGLNGTIFAYGQTSSGKTYTMQGSGSLEEGSEDGGEGGLVHMAARDIFSQIEKQENRLFLVRVSFLEIYNEEVRDLLAGSSQTLQIREDPRRGVFVQSVEEIVTDSESLLRILVQGDKSRTFAATGMNERSSRSHTILRVTIESREKGESDGCFDDDEGRIPDGDGAVRISTLNLVDLAGSESVRHTGATGERQKEGGLINQSLLTLSRVIVALGSPNQTHVNFRDSKLTRILQPSLSGNARMAVICCATPSELYLEETRSTLQFASRAKLVKTNAQVNEVLDERSMIRRLQRELAEAKRNQSGVGDQQFKEMEKQVATAGTQAMEAKAKLDRLKASILNAGYLFDQPIPDAAQSESLPIIRTSKKRRKSDGPLMIGQLTPLKETNVEALSPKTAPRPKRTHRLQNPTLPANQELRLVQEALSVQNRLSRELTGVVKCYVEQIREKEAEIEIVQAENSSLNNRNCEANDKLEKLHDIVHSLQDSLQTSVRKNEELLEEKELQANCLLEKLERLLAEKKTLEEKLLELQVRFDEVHQERIRSAFELAEMTTKRETLAKEAADDKIKLQEMAGKTEFLTSNLNEAMKERDDALLLANSLQKENENIRRANIDIQRDQEIQISELDDRIKKLEALNNELQGANDSFQTELHGSRQEILSLQNNVSSLERKLARQQEQHEAERESIEYTLRETTAEASHLRKETMAKQNLIVDLENQLMESSALLQVQVEETRDHKRKLEDMIKEIRELETTKEGVEQLVDVLQEKLDDSLKSNSTLSDEKEQLLTKLSIIEGENTSLNAKLERHLQGQAALEQENHNLSERLEIVGKEKREFLARYEASQIEHKKVVEEFESVLTETQKELESAKYEKQKLVSSLAELEQSFAEIKNNKDALEDSLNLARKETDDAERALQSKIQCLSSLGDEKDLLLAEKNSMQALLHNCQGTISNLETQIEAAEGQILRLQLEKQSAIVASKQSLAKIQSIWAELTAKKNEIDTLEHSKWELERKLEERKVEIDSMVSKISETQEALISMNEEKNRSCEQLEAKQMEMLELRLRVQSTKVQLDETTSEIRLLLDSNKKKDLQIKDLLDMSGRTKQEYLLKMSLLENEIGSLRERLRHFEEESVNNKLAITEKESRLNKILEEKEELLSQVKELRSVLGSRNDALKDAALQLSQVIAEKEDLMSRHVELEYKLQDVESLNHMLEKQGEVVSSLEKDCTESIAKCSEMEELLISRDLEYKAANDKIASLQAELETAKTRATSLKAQNDEMMTKLAHVNEAEAQAKEELKQILASRETLMQSLRECEAERDEASAEVQKLYEKNRHLADSIACSFPSERVEELKAELSDLKNQNIEVQQLLASVNESDTRMRGKVLHLENELKLKCAELDDLSLKLSQRDEEIVKGNSDHAEKTTLELSHVDFVQRIETLQKDNATLTEKLRREKEAWKSREEELLQQMGEEQRVLLQEGEIMLSNLRRELQQCESKLSQAESEAYTARQQVEELGDERRNLDQRYFELQERVKALDVLNAQQNCQILELRNELSNAKSDCYALKESSIDMKEKMRRSKRDNEKMMKESEKAAEDIATLRKKVTTLEKQIESSQIENSRLRKTITQIEKNEMELKRLEEDLETKIHDIKDLHSKIKVLEREKKEEFSTAEKTQITRRVASNDVEVKRLVEEMKQKDLRIKKLEAVRMTKDQMAKIKSIKTANQELETKCSILQDENKRLNEKLLTMGTDSELRAEVSELRFDKEALERKLRKFASHCQRLEDDKAGMADALRSCSIDIEAYDNDISEAIIHLCDRFTSMEQRHSSQPQGVEASIEMLQQENDTLRQKIDTLTEKLNQSTRYETKEFRRDIKTKSTGIDTEEFQQKLAFLENENLQLIRDLKLAREALHKTRRELENVRVQVKESQTIDFVGLGIDAASTSSVPGLGQDTAELTRMARTFSASPLPKPMRDTRNSKMEDEMTRKRPILSDSTNHAGSRESIAEISDSKRQRVCEVTKSIRERRKKAASTASTLSSAPGLGESSSLGNSESTGECTQS</sequence>
<keyword evidence="1 5" id="KW-0547">Nucleotide-binding</keyword>
<dbReference type="SMART" id="SM00129">
    <property type="entry name" value="KISc"/>
    <property type="match status" value="1"/>
</dbReference>
<evidence type="ECO:0000313" key="10">
    <source>
        <dbReference type="Proteomes" id="UP000693970"/>
    </source>
</evidence>
<feature type="coiled-coil region" evidence="6">
    <location>
        <begin position="377"/>
        <end position="404"/>
    </location>
</feature>
<dbReference type="EMBL" id="JAGRRH010000020">
    <property type="protein sequence ID" value="KAG7347885.1"/>
    <property type="molecule type" value="Genomic_DNA"/>
</dbReference>
<dbReference type="PANTHER" id="PTHR47968:SF75">
    <property type="entry name" value="CENTROMERE-ASSOCIATED PROTEIN E"/>
    <property type="match status" value="1"/>
</dbReference>
<gene>
    <name evidence="9" type="ORF">IV203_016590</name>
</gene>
<feature type="coiled-coil region" evidence="6">
    <location>
        <begin position="1031"/>
        <end position="1146"/>
    </location>
</feature>
<name>A0A9K3KQ99_9STRA</name>
<dbReference type="GO" id="GO:0005524">
    <property type="term" value="F:ATP binding"/>
    <property type="evidence" value="ECO:0007669"/>
    <property type="project" value="UniProtKB-UniRule"/>
</dbReference>
<feature type="region of interest" description="Disordered" evidence="7">
    <location>
        <begin position="2039"/>
        <end position="2138"/>
    </location>
</feature>
<evidence type="ECO:0000313" key="9">
    <source>
        <dbReference type="EMBL" id="KAG7347885.1"/>
    </source>
</evidence>
<dbReference type="InterPro" id="IPR001752">
    <property type="entry name" value="Kinesin_motor_dom"/>
</dbReference>
<protein>
    <submittedName>
        <fullName evidence="9">Kinesin motor domain containing protein</fullName>
    </submittedName>
</protein>
<reference evidence="9" key="1">
    <citation type="journal article" date="2021" name="Sci. Rep.">
        <title>Diploid genomic architecture of Nitzschia inconspicua, an elite biomass production diatom.</title>
        <authorList>
            <person name="Oliver A."/>
            <person name="Podell S."/>
            <person name="Pinowska A."/>
            <person name="Traller J.C."/>
            <person name="Smith S.R."/>
            <person name="McClure R."/>
            <person name="Beliaev A."/>
            <person name="Bohutskyi P."/>
            <person name="Hill E.A."/>
            <person name="Rabines A."/>
            <person name="Zheng H."/>
            <person name="Allen L.Z."/>
            <person name="Kuo A."/>
            <person name="Grigoriev I.V."/>
            <person name="Allen A.E."/>
            <person name="Hazlebeck D."/>
            <person name="Allen E.E."/>
        </authorList>
    </citation>
    <scope>NUCLEOTIDE SEQUENCE</scope>
    <source>
        <strain evidence="9">Hildebrandi</strain>
    </source>
</reference>
<feature type="compositionally biased region" description="Basic and acidic residues" evidence="7">
    <location>
        <begin position="2049"/>
        <end position="2064"/>
    </location>
</feature>
<reference evidence="9" key="2">
    <citation type="submission" date="2021-04" db="EMBL/GenBank/DDBJ databases">
        <authorList>
            <person name="Podell S."/>
        </authorList>
    </citation>
    <scope>NUCLEOTIDE SEQUENCE</scope>
    <source>
        <strain evidence="9">Hildebrandi</strain>
    </source>
</reference>
<accession>A0A9K3KQ99</accession>
<comment type="similarity">
    <text evidence="5">Belongs to the TRAFAC class myosin-kinesin ATPase superfamily. Kinesin family.</text>
</comment>
<feature type="compositionally biased region" description="Basic and acidic residues" evidence="7">
    <location>
        <begin position="2077"/>
        <end position="2100"/>
    </location>
</feature>
<feature type="coiled-coil region" evidence="6">
    <location>
        <begin position="1961"/>
        <end position="2002"/>
    </location>
</feature>
<evidence type="ECO:0000256" key="7">
    <source>
        <dbReference type="SAM" id="MobiDB-lite"/>
    </source>
</evidence>
<dbReference type="PANTHER" id="PTHR47968">
    <property type="entry name" value="CENTROMERE PROTEIN E"/>
    <property type="match status" value="1"/>
</dbReference>
<feature type="coiled-coil region" evidence="6">
    <location>
        <begin position="1332"/>
        <end position="1459"/>
    </location>
</feature>
<dbReference type="InterPro" id="IPR027640">
    <property type="entry name" value="Kinesin-like_fam"/>
</dbReference>
<evidence type="ECO:0000259" key="8">
    <source>
        <dbReference type="PROSITE" id="PS50067"/>
    </source>
</evidence>
<evidence type="ECO:0000256" key="4">
    <source>
        <dbReference type="ARBA" id="ARBA00023175"/>
    </source>
</evidence>
<organism evidence="9 10">
    <name type="scientific">Nitzschia inconspicua</name>
    <dbReference type="NCBI Taxonomy" id="303405"/>
    <lineage>
        <taxon>Eukaryota</taxon>
        <taxon>Sar</taxon>
        <taxon>Stramenopiles</taxon>
        <taxon>Ochrophyta</taxon>
        <taxon>Bacillariophyta</taxon>
        <taxon>Bacillariophyceae</taxon>
        <taxon>Bacillariophycidae</taxon>
        <taxon>Bacillariales</taxon>
        <taxon>Bacillariaceae</taxon>
        <taxon>Nitzschia</taxon>
    </lineage>
</organism>
<keyword evidence="4 5" id="KW-0505">Motor protein</keyword>
<dbReference type="GO" id="GO:0007018">
    <property type="term" value="P:microtubule-based movement"/>
    <property type="evidence" value="ECO:0007669"/>
    <property type="project" value="InterPro"/>
</dbReference>
<feature type="coiled-coil region" evidence="6">
    <location>
        <begin position="532"/>
        <end position="633"/>
    </location>
</feature>
<dbReference type="PROSITE" id="PS50067">
    <property type="entry name" value="KINESIN_MOTOR_2"/>
    <property type="match status" value="1"/>
</dbReference>
<keyword evidence="2 5" id="KW-0067">ATP-binding</keyword>
<evidence type="ECO:0000256" key="6">
    <source>
        <dbReference type="SAM" id="Coils"/>
    </source>
</evidence>
<feature type="binding site" evidence="5">
    <location>
        <begin position="107"/>
        <end position="114"/>
    </location>
    <ligand>
        <name>ATP</name>
        <dbReference type="ChEBI" id="CHEBI:30616"/>
    </ligand>
</feature>
<dbReference type="PROSITE" id="PS00411">
    <property type="entry name" value="KINESIN_MOTOR_1"/>
    <property type="match status" value="1"/>
</dbReference>
<evidence type="ECO:0000256" key="3">
    <source>
        <dbReference type="ARBA" id="ARBA00023054"/>
    </source>
</evidence>
<evidence type="ECO:0000256" key="5">
    <source>
        <dbReference type="PROSITE-ProRule" id="PRU00283"/>
    </source>
</evidence>
<comment type="caution">
    <text evidence="9">The sequence shown here is derived from an EMBL/GenBank/DDBJ whole genome shotgun (WGS) entry which is preliminary data.</text>
</comment>
<evidence type="ECO:0000256" key="1">
    <source>
        <dbReference type="ARBA" id="ARBA00022741"/>
    </source>
</evidence>
<dbReference type="Pfam" id="PF00225">
    <property type="entry name" value="Kinesin"/>
    <property type="match status" value="1"/>
</dbReference>
<feature type="compositionally biased region" description="Low complexity" evidence="7">
    <location>
        <begin position="2108"/>
        <end position="2138"/>
    </location>
</feature>
<keyword evidence="3 6" id="KW-0175">Coiled coil</keyword>
<feature type="coiled-coil region" evidence="6">
    <location>
        <begin position="1767"/>
        <end position="1865"/>
    </location>
</feature>